<name>D8M4X6_BLAHO</name>
<dbReference type="AlphaFoldDB" id="D8M4X6"/>
<dbReference type="InterPro" id="IPR005115">
    <property type="entry name" value="Gly_transporter"/>
</dbReference>
<dbReference type="Proteomes" id="UP000008312">
    <property type="component" value="Unassembled WGS sequence"/>
</dbReference>
<evidence type="ECO:0000313" key="3">
    <source>
        <dbReference type="EMBL" id="CBK23115.2"/>
    </source>
</evidence>
<feature type="transmembrane region" description="Helical" evidence="1">
    <location>
        <begin position="198"/>
        <end position="219"/>
    </location>
</feature>
<feature type="transmembrane region" description="Helical" evidence="1">
    <location>
        <begin position="63"/>
        <end position="83"/>
    </location>
</feature>
<dbReference type="RefSeq" id="XP_012897163.1">
    <property type="nucleotide sequence ID" value="XM_013041709.1"/>
</dbReference>
<dbReference type="Pfam" id="PF03458">
    <property type="entry name" value="Gly_transporter"/>
    <property type="match status" value="1"/>
</dbReference>
<dbReference type="InParanoid" id="D8M4X6"/>
<protein>
    <recommendedName>
        <fullName evidence="2">Glycine transporter domain-containing protein</fullName>
    </recommendedName>
</protein>
<gene>
    <name evidence="3" type="ORF">GSBLH_T00003041001</name>
</gene>
<evidence type="ECO:0000259" key="2">
    <source>
        <dbReference type="Pfam" id="PF03458"/>
    </source>
</evidence>
<keyword evidence="1" id="KW-0812">Transmembrane</keyword>
<feature type="transmembrane region" description="Helical" evidence="1">
    <location>
        <begin position="34"/>
        <end position="51"/>
    </location>
</feature>
<evidence type="ECO:0000256" key="1">
    <source>
        <dbReference type="SAM" id="Phobius"/>
    </source>
</evidence>
<feature type="domain" description="Glycine transporter" evidence="2">
    <location>
        <begin position="139"/>
        <end position="186"/>
    </location>
</feature>
<keyword evidence="4" id="KW-1185">Reference proteome</keyword>
<feature type="transmembrane region" description="Helical" evidence="1">
    <location>
        <begin position="89"/>
        <end position="109"/>
    </location>
</feature>
<reference evidence="3" key="1">
    <citation type="submission" date="2010-02" db="EMBL/GenBank/DDBJ databases">
        <title>Sequencing and annotation of the Blastocystis hominis genome.</title>
        <authorList>
            <person name="Wincker P."/>
        </authorList>
    </citation>
    <scope>NUCLEOTIDE SEQUENCE</scope>
    <source>
        <strain evidence="3">Singapore isolate B</strain>
    </source>
</reference>
<sequence>MDISSFVRLTSSSVTHSYESHSQIEEFQSFEPNYFFNLADFLCAFTSAFYLRFRDKDKMKGVSLCICTFLMCFGGSTMTNFVHGLMMGYLRRSTSFVSFLIGLGSVLLLPQSAIDSLFPTFLYQCFNFVVDCLLRIHCVTSWGVHTAISAGGSVVSATFASMATGCGGGMLATLLLDDSSSVWMDKLTRVLVKYKRELEHLLTLSLLYQALIGFLPLSFVSPMDFISAKSVCFVVFLCLHFMDRVIGIVIVWACIIDSVCFCLFR</sequence>
<accession>D8M4X6</accession>
<feature type="transmembrane region" description="Helical" evidence="1">
    <location>
        <begin position="154"/>
        <end position="177"/>
    </location>
</feature>
<dbReference type="OrthoDB" id="223263at2759"/>
<keyword evidence="1" id="KW-1133">Transmembrane helix</keyword>
<proteinExistence type="predicted"/>
<dbReference type="GeneID" id="24920164"/>
<organism evidence="3">
    <name type="scientific">Blastocystis hominis</name>
    <dbReference type="NCBI Taxonomy" id="12968"/>
    <lineage>
        <taxon>Eukaryota</taxon>
        <taxon>Sar</taxon>
        <taxon>Stramenopiles</taxon>
        <taxon>Bigyra</taxon>
        <taxon>Opalozoa</taxon>
        <taxon>Opalinata</taxon>
        <taxon>Blastocystidae</taxon>
        <taxon>Blastocystis</taxon>
    </lineage>
</organism>
<dbReference type="EMBL" id="FN668655">
    <property type="protein sequence ID" value="CBK23115.2"/>
    <property type="molecule type" value="Genomic_DNA"/>
</dbReference>
<feature type="transmembrane region" description="Helical" evidence="1">
    <location>
        <begin position="245"/>
        <end position="264"/>
    </location>
</feature>
<keyword evidence="1" id="KW-0472">Membrane</keyword>
<evidence type="ECO:0000313" key="4">
    <source>
        <dbReference type="Proteomes" id="UP000008312"/>
    </source>
</evidence>